<feature type="compositionally biased region" description="Basic and acidic residues" evidence="1">
    <location>
        <begin position="477"/>
        <end position="499"/>
    </location>
</feature>
<feature type="region of interest" description="Disordered" evidence="1">
    <location>
        <begin position="463"/>
        <end position="708"/>
    </location>
</feature>
<feature type="region of interest" description="Disordered" evidence="1">
    <location>
        <begin position="1"/>
        <end position="26"/>
    </location>
</feature>
<feature type="compositionally biased region" description="Polar residues" evidence="1">
    <location>
        <begin position="580"/>
        <end position="589"/>
    </location>
</feature>
<dbReference type="EMBL" id="ML180016">
    <property type="protein sequence ID" value="THU79520.1"/>
    <property type="molecule type" value="Genomic_DNA"/>
</dbReference>
<dbReference type="AlphaFoldDB" id="A0A4S8KUQ1"/>
<evidence type="ECO:0000313" key="2">
    <source>
        <dbReference type="EMBL" id="THU79520.1"/>
    </source>
</evidence>
<protein>
    <submittedName>
        <fullName evidence="2">Uncharacterized protein</fullName>
    </submittedName>
</protein>
<evidence type="ECO:0000313" key="3">
    <source>
        <dbReference type="Proteomes" id="UP000297245"/>
    </source>
</evidence>
<dbReference type="Proteomes" id="UP000297245">
    <property type="component" value="Unassembled WGS sequence"/>
</dbReference>
<feature type="compositionally biased region" description="Basic residues" evidence="1">
    <location>
        <begin position="595"/>
        <end position="634"/>
    </location>
</feature>
<keyword evidence="3" id="KW-1185">Reference proteome</keyword>
<evidence type="ECO:0000256" key="1">
    <source>
        <dbReference type="SAM" id="MobiDB-lite"/>
    </source>
</evidence>
<feature type="region of interest" description="Disordered" evidence="1">
    <location>
        <begin position="202"/>
        <end position="231"/>
    </location>
</feature>
<organism evidence="2 3">
    <name type="scientific">Dendrothele bispora (strain CBS 962.96)</name>
    <dbReference type="NCBI Taxonomy" id="1314807"/>
    <lineage>
        <taxon>Eukaryota</taxon>
        <taxon>Fungi</taxon>
        <taxon>Dikarya</taxon>
        <taxon>Basidiomycota</taxon>
        <taxon>Agaricomycotina</taxon>
        <taxon>Agaricomycetes</taxon>
        <taxon>Agaricomycetidae</taxon>
        <taxon>Agaricales</taxon>
        <taxon>Agaricales incertae sedis</taxon>
        <taxon>Dendrothele</taxon>
    </lineage>
</organism>
<proteinExistence type="predicted"/>
<accession>A0A4S8KUQ1</accession>
<name>A0A4S8KUQ1_DENBC</name>
<gene>
    <name evidence="2" type="ORF">K435DRAFT_875383</name>
</gene>
<feature type="region of interest" description="Disordered" evidence="1">
    <location>
        <begin position="47"/>
        <end position="72"/>
    </location>
</feature>
<sequence length="728" mass="79372">MITDLPETASPHASGYYPGPPGCRPLRQLMQHRHHHQGVHTFPPRLPGPSFPPFPSTAGQGAADFPSPPTREEPPLHTTFSNLHLDEHGTHSHHACGLGGRRLPMPPPHPHGNPSSIAPFVLHTFGHSRELPMPRPGPPRSNLPTSPGLDSFGAHGHPTPSHSHVPGAPPPAGSDRGRLRLFRAHARFASTAVPPTIAAATATARADTPGTTTTEIETTSTSTAPPPQATRDDTIPNPTLSHTRHHHHFHRLCGPHHPDGLHTYHGHGSFHRHYHGHGRLLPRAHITAHGGSHTPLLVNMCHVPRFSHREATATATDMANTPDATTTDAQAIAASTAPPPQATRDDTIPNPILPRTVHHHRHHRLCGPHHLDGLRTHHDRGGIHRHHRGHGHLWTHAHNVACGSSRRVPLLVNMHRTLHSSHRHRHGGRGCGLGFGRGRSFGYPYTGYPNPCYPFGWSGLDDTEGANSGGAREGEEENGRAGTEAEHNQKDDRDREDARNGTLDLNCLSPTLSSELSSESSLFISDDEGLGAPEDGNDHITGTRATRVMNNDNDPTAEEEDYTLFPPRSPSPSELDETSSIDLESNPDTTFVPRIRSRLRALSRHHHSPHHPHSHHHHDGPHHRSSRLWHHSNRTRAGEPGLAGSGPGLGRGRGFGRGFSRGGHSLSRLHPHPPSQNHYFHDHPPPLYHNGPDLDNDTHPDFDRTLGLGVPPLRPLPLPSFPPGVNNI</sequence>
<feature type="compositionally biased region" description="Low complexity" evidence="1">
    <location>
        <begin position="202"/>
        <end position="223"/>
    </location>
</feature>
<feature type="region of interest" description="Disordered" evidence="1">
    <location>
        <begin position="127"/>
        <end position="176"/>
    </location>
</feature>
<reference evidence="2 3" key="1">
    <citation type="journal article" date="2019" name="Nat. Ecol. Evol.">
        <title>Megaphylogeny resolves global patterns of mushroom evolution.</title>
        <authorList>
            <person name="Varga T."/>
            <person name="Krizsan K."/>
            <person name="Foldi C."/>
            <person name="Dima B."/>
            <person name="Sanchez-Garcia M."/>
            <person name="Sanchez-Ramirez S."/>
            <person name="Szollosi G.J."/>
            <person name="Szarkandi J.G."/>
            <person name="Papp V."/>
            <person name="Albert L."/>
            <person name="Andreopoulos W."/>
            <person name="Angelini C."/>
            <person name="Antonin V."/>
            <person name="Barry K.W."/>
            <person name="Bougher N.L."/>
            <person name="Buchanan P."/>
            <person name="Buyck B."/>
            <person name="Bense V."/>
            <person name="Catcheside P."/>
            <person name="Chovatia M."/>
            <person name="Cooper J."/>
            <person name="Damon W."/>
            <person name="Desjardin D."/>
            <person name="Finy P."/>
            <person name="Geml J."/>
            <person name="Haridas S."/>
            <person name="Hughes K."/>
            <person name="Justo A."/>
            <person name="Karasinski D."/>
            <person name="Kautmanova I."/>
            <person name="Kiss B."/>
            <person name="Kocsube S."/>
            <person name="Kotiranta H."/>
            <person name="LaButti K.M."/>
            <person name="Lechner B.E."/>
            <person name="Liimatainen K."/>
            <person name="Lipzen A."/>
            <person name="Lukacs Z."/>
            <person name="Mihaltcheva S."/>
            <person name="Morgado L.N."/>
            <person name="Niskanen T."/>
            <person name="Noordeloos M.E."/>
            <person name="Ohm R.A."/>
            <person name="Ortiz-Santana B."/>
            <person name="Ovrebo C."/>
            <person name="Racz N."/>
            <person name="Riley R."/>
            <person name="Savchenko A."/>
            <person name="Shiryaev A."/>
            <person name="Soop K."/>
            <person name="Spirin V."/>
            <person name="Szebenyi C."/>
            <person name="Tomsovsky M."/>
            <person name="Tulloss R.E."/>
            <person name="Uehling J."/>
            <person name="Grigoriev I.V."/>
            <person name="Vagvolgyi C."/>
            <person name="Papp T."/>
            <person name="Martin F.M."/>
            <person name="Miettinen O."/>
            <person name="Hibbett D.S."/>
            <person name="Nagy L.G."/>
        </authorList>
    </citation>
    <scope>NUCLEOTIDE SEQUENCE [LARGE SCALE GENOMIC DNA]</scope>
    <source>
        <strain evidence="2 3">CBS 962.96</strain>
    </source>
</reference>
<feature type="compositionally biased region" description="Low complexity" evidence="1">
    <location>
        <begin position="508"/>
        <end position="522"/>
    </location>
</feature>
<feature type="compositionally biased region" description="Gly residues" evidence="1">
    <location>
        <begin position="641"/>
        <end position="661"/>
    </location>
</feature>